<evidence type="ECO:0000256" key="1">
    <source>
        <dbReference type="ARBA" id="ARBA00010963"/>
    </source>
</evidence>
<comment type="caution">
    <text evidence="7">The sequence shown here is derived from an EMBL/GenBank/DDBJ whole genome shotgun (WGS) entry which is preliminary data.</text>
</comment>
<proteinExistence type="inferred from homology"/>
<dbReference type="AlphaFoldDB" id="A0A016UF88"/>
<organism evidence="7 8">
    <name type="scientific">Ancylostoma ceylanicum</name>
    <dbReference type="NCBI Taxonomy" id="53326"/>
    <lineage>
        <taxon>Eukaryota</taxon>
        <taxon>Metazoa</taxon>
        <taxon>Ecdysozoa</taxon>
        <taxon>Nematoda</taxon>
        <taxon>Chromadorea</taxon>
        <taxon>Rhabditida</taxon>
        <taxon>Rhabditina</taxon>
        <taxon>Rhabditomorpha</taxon>
        <taxon>Strongyloidea</taxon>
        <taxon>Ancylostomatidae</taxon>
        <taxon>Ancylostomatinae</taxon>
        <taxon>Ancylostoma</taxon>
    </lineage>
</organism>
<dbReference type="GO" id="GO:0005737">
    <property type="term" value="C:cytoplasm"/>
    <property type="evidence" value="ECO:0007669"/>
    <property type="project" value="TreeGrafter"/>
</dbReference>
<name>A0A016UF88_9BILA</name>
<feature type="compositionally biased region" description="Basic and acidic residues" evidence="6">
    <location>
        <begin position="118"/>
        <end position="127"/>
    </location>
</feature>
<feature type="region of interest" description="Disordered" evidence="6">
    <location>
        <begin position="103"/>
        <end position="170"/>
    </location>
</feature>
<accession>A0A016UF88</accession>
<sequence>MVVAGEIRQPEISRSFRIVSGWMKMERGTDLSSSEADATSDRYSMQFNSTAFVSVEETSGSCGPNVSKKPDLKLSPILHDSDRRTVYSRRMVQYKCRGESPLVRNARMDPPHPLSDISEIRAEKSDESTSLSHSVDEMEENSVSDKENNRPGTSTPERNMSIPTHSRSTNSFESRILETLHTNTFSPSVFAITETPPSPEEFKWSIEELSILKPVHITQEEIAQSSYSPNRCVLYLSDPETEAKIQSILDEYWRNNTCHILSPDVAVKNPLTMGAPETPLCDAVRVQAAFRLKYSTSSPKARPNVTPVSRRTSFIQPQRSKFSQTDITIDPSADVDFSKLLGASCIYNAADDCDDESVFDATASSVGSLRRRLFLGDDDASQAGDVDDDLNASTEHFLDNTQNMVRFDLDEPGKDFGGFADIELSPIKQSPSL</sequence>
<dbReference type="GO" id="GO:0019901">
    <property type="term" value="F:protein kinase binding"/>
    <property type="evidence" value="ECO:0007669"/>
    <property type="project" value="TreeGrafter"/>
</dbReference>
<evidence type="ECO:0000313" key="8">
    <source>
        <dbReference type="Proteomes" id="UP000024635"/>
    </source>
</evidence>
<evidence type="ECO:0000256" key="5">
    <source>
        <dbReference type="ARBA" id="ARBA00023306"/>
    </source>
</evidence>
<dbReference type="Proteomes" id="UP000024635">
    <property type="component" value="Unassembled WGS sequence"/>
</dbReference>
<dbReference type="GO" id="GO:0007088">
    <property type="term" value="P:regulation of mitotic nuclear division"/>
    <property type="evidence" value="ECO:0007669"/>
    <property type="project" value="TreeGrafter"/>
</dbReference>
<keyword evidence="8" id="KW-1185">Reference proteome</keyword>
<dbReference type="PANTHER" id="PTHR14728">
    <property type="entry name" value="PROTEIN AURORA BOREALIS"/>
    <property type="match status" value="1"/>
</dbReference>
<evidence type="ECO:0000256" key="6">
    <source>
        <dbReference type="SAM" id="MobiDB-lite"/>
    </source>
</evidence>
<gene>
    <name evidence="7" type="primary">Acey_s0043.g772</name>
    <name evidence="7" type="synonym">Acey-spat-1</name>
    <name evidence="7" type="ORF">Y032_0043g772</name>
</gene>
<keyword evidence="5" id="KW-0131">Cell cycle</keyword>
<reference evidence="8" key="1">
    <citation type="journal article" date="2015" name="Nat. Genet.">
        <title>The genome and transcriptome of the zoonotic hookworm Ancylostoma ceylanicum identify infection-specific gene families.</title>
        <authorList>
            <person name="Schwarz E.M."/>
            <person name="Hu Y."/>
            <person name="Antoshechkin I."/>
            <person name="Miller M.M."/>
            <person name="Sternberg P.W."/>
            <person name="Aroian R.V."/>
        </authorList>
    </citation>
    <scope>NUCLEOTIDE SEQUENCE</scope>
    <source>
        <strain evidence="8">HY135</strain>
    </source>
</reference>
<dbReference type="GO" id="GO:0005634">
    <property type="term" value="C:nucleus"/>
    <property type="evidence" value="ECO:0007669"/>
    <property type="project" value="TreeGrafter"/>
</dbReference>
<dbReference type="OrthoDB" id="10020858at2759"/>
<protein>
    <recommendedName>
        <fullName evidence="2">Protein aurora borealis</fullName>
    </recommendedName>
</protein>
<feature type="compositionally biased region" description="Polar residues" evidence="6">
    <location>
        <begin position="150"/>
        <end position="170"/>
    </location>
</feature>
<keyword evidence="4" id="KW-0498">Mitosis</keyword>
<evidence type="ECO:0000256" key="2">
    <source>
        <dbReference type="ARBA" id="ARBA00020055"/>
    </source>
</evidence>
<dbReference type="EMBL" id="JARK01001379">
    <property type="protein sequence ID" value="EYC13536.1"/>
    <property type="molecule type" value="Genomic_DNA"/>
</dbReference>
<dbReference type="Pfam" id="PF15280">
    <property type="entry name" value="BORA_N"/>
    <property type="match status" value="1"/>
</dbReference>
<comment type="similarity">
    <text evidence="1">Belongs to the BORA family.</text>
</comment>
<dbReference type="GO" id="GO:0051301">
    <property type="term" value="P:cell division"/>
    <property type="evidence" value="ECO:0007669"/>
    <property type="project" value="UniProtKB-KW"/>
</dbReference>
<dbReference type="InterPro" id="IPR023252">
    <property type="entry name" value="Aurora_borealis_protein"/>
</dbReference>
<evidence type="ECO:0000313" key="7">
    <source>
        <dbReference type="EMBL" id="EYC13536.1"/>
    </source>
</evidence>
<evidence type="ECO:0000256" key="4">
    <source>
        <dbReference type="ARBA" id="ARBA00022776"/>
    </source>
</evidence>
<dbReference type="STRING" id="53326.A0A016UF88"/>
<dbReference type="GO" id="GO:0060236">
    <property type="term" value="P:regulation of mitotic spindle organization"/>
    <property type="evidence" value="ECO:0007669"/>
    <property type="project" value="TreeGrafter"/>
</dbReference>
<keyword evidence="3" id="KW-0132">Cell division</keyword>
<dbReference type="PANTHER" id="PTHR14728:SF2">
    <property type="entry name" value="PROTEIN AURORA BOREALIS"/>
    <property type="match status" value="1"/>
</dbReference>
<evidence type="ECO:0000256" key="3">
    <source>
        <dbReference type="ARBA" id="ARBA00022618"/>
    </source>
</evidence>